<organism evidence="1 2">
    <name type="scientific">Puccinia sorghi</name>
    <dbReference type="NCBI Taxonomy" id="27349"/>
    <lineage>
        <taxon>Eukaryota</taxon>
        <taxon>Fungi</taxon>
        <taxon>Dikarya</taxon>
        <taxon>Basidiomycota</taxon>
        <taxon>Pucciniomycotina</taxon>
        <taxon>Pucciniomycetes</taxon>
        <taxon>Pucciniales</taxon>
        <taxon>Pucciniaceae</taxon>
        <taxon>Puccinia</taxon>
    </lineage>
</organism>
<reference evidence="1 2" key="1">
    <citation type="submission" date="2015-08" db="EMBL/GenBank/DDBJ databases">
        <title>Next Generation Sequencing and Analysis of the Genome of Puccinia sorghi L Schw, the Causal Agent of Maize Common Rust.</title>
        <authorList>
            <person name="Rochi L."/>
            <person name="Burguener G."/>
            <person name="Darino M."/>
            <person name="Turjanski A."/>
            <person name="Kreff E."/>
            <person name="Dieguez M.J."/>
            <person name="Sacco F."/>
        </authorList>
    </citation>
    <scope>NUCLEOTIDE SEQUENCE [LARGE SCALE GENOMIC DNA]</scope>
    <source>
        <strain evidence="1 2">RO10H11247</strain>
    </source>
</reference>
<protein>
    <submittedName>
        <fullName evidence="1">Uncharacterized protein</fullName>
    </submittedName>
</protein>
<comment type="caution">
    <text evidence="1">The sequence shown here is derived from an EMBL/GenBank/DDBJ whole genome shotgun (WGS) entry which is preliminary data.</text>
</comment>
<gene>
    <name evidence="1" type="ORF">VP01_2139g3</name>
</gene>
<dbReference type="NCBIfam" id="TIGR01509">
    <property type="entry name" value="HAD-SF-IA-v3"/>
    <property type="match status" value="1"/>
</dbReference>
<name>A0A0L6V9P0_9BASI</name>
<dbReference type="InterPro" id="IPR052898">
    <property type="entry name" value="ACAD10-like"/>
</dbReference>
<proteinExistence type="predicted"/>
<dbReference type="InterPro" id="IPR023198">
    <property type="entry name" value="PGP-like_dom2"/>
</dbReference>
<dbReference type="InterPro" id="IPR023214">
    <property type="entry name" value="HAD_sf"/>
</dbReference>
<evidence type="ECO:0000313" key="1">
    <source>
        <dbReference type="EMBL" id="KNZ57511.1"/>
    </source>
</evidence>
<dbReference type="InterPro" id="IPR036412">
    <property type="entry name" value="HAD-like_sf"/>
</dbReference>
<dbReference type="InterPro" id="IPR006439">
    <property type="entry name" value="HAD-SF_hydro_IA"/>
</dbReference>
<dbReference type="PANTHER" id="PTHR47829:SF1">
    <property type="entry name" value="HAD FAMILY PHOSPHATASE"/>
    <property type="match status" value="1"/>
</dbReference>
<evidence type="ECO:0000313" key="2">
    <source>
        <dbReference type="Proteomes" id="UP000037035"/>
    </source>
</evidence>
<dbReference type="OrthoDB" id="1694274at2759"/>
<dbReference type="EMBL" id="LAVV01006991">
    <property type="protein sequence ID" value="KNZ57511.1"/>
    <property type="molecule type" value="Genomic_DNA"/>
</dbReference>
<dbReference type="Gene3D" id="1.10.150.240">
    <property type="entry name" value="Putative phosphatase, domain 2"/>
    <property type="match status" value="1"/>
</dbReference>
<dbReference type="CDD" id="cd02603">
    <property type="entry name" value="HAD_sEH-N_like"/>
    <property type="match status" value="1"/>
</dbReference>
<dbReference type="Pfam" id="PF00702">
    <property type="entry name" value="Hydrolase"/>
    <property type="match status" value="1"/>
</dbReference>
<keyword evidence="2" id="KW-1185">Reference proteome</keyword>
<dbReference type="Gene3D" id="3.40.50.1000">
    <property type="entry name" value="HAD superfamily/HAD-like"/>
    <property type="match status" value="1"/>
</dbReference>
<dbReference type="VEuPathDB" id="FungiDB:VP01_2139g3"/>
<accession>A0A0L6V9P0</accession>
<dbReference type="GO" id="GO:0016791">
    <property type="term" value="F:phosphatase activity"/>
    <property type="evidence" value="ECO:0007669"/>
    <property type="project" value="UniProtKB-ARBA"/>
</dbReference>
<dbReference type="AlphaFoldDB" id="A0A0L6V9P0"/>
<dbReference type="STRING" id="27349.A0A0L6V9P0"/>
<sequence length="286" mass="32089">MVTSTSITTVIFDIGEWGGGEITSVSVCDNFLTKQMLGINKWEKAHGLPHDYLNVAITARGPSGAFQRLEVGELQLPDFYEQVSRRHPYLLHHANQFGSQMSDLIFNNAAFVKFCSKSKKSKGTKPLRHTSFRSCFLWKQMMLEASTYNLPIIKVIKRLRESGKYRVAALTNNFQLPDGKTAEDEEALGLAPMEVKMLFDQYIESSQVGLRKPDLKFFEYALKLLKVGSPKEVVFLDDLGINLKAAKVLGINTIKVGIYDVTPALVKLQQFLPDVDLSDIINSPKL</sequence>
<dbReference type="PANTHER" id="PTHR47829">
    <property type="entry name" value="HYDROLASE, PUTATIVE (AFU_ORTHOLOGUE AFUA_1G12880)-RELATED"/>
    <property type="match status" value="1"/>
</dbReference>
<dbReference type="Proteomes" id="UP000037035">
    <property type="component" value="Unassembled WGS sequence"/>
</dbReference>
<dbReference type="SUPFAM" id="SSF56784">
    <property type="entry name" value="HAD-like"/>
    <property type="match status" value="1"/>
</dbReference>